<sequence length="121" mass="13919">MSDQTTAFTELLQINERIGQAESDADKAWFEHLLHERFTMRRPSGPLSTKADFISGLATGAKRQTTMLDLELHGRYRATARCTVEKWALADPEAVQIFDNLRVFIRENGRWQLITWLAEPI</sequence>
<proteinExistence type="predicted"/>
<dbReference type="AlphaFoldDB" id="A0A645I651"/>
<dbReference type="InterPro" id="IPR027843">
    <property type="entry name" value="DUF4440"/>
</dbReference>
<organism evidence="2">
    <name type="scientific">bioreactor metagenome</name>
    <dbReference type="NCBI Taxonomy" id="1076179"/>
    <lineage>
        <taxon>unclassified sequences</taxon>
        <taxon>metagenomes</taxon>
        <taxon>ecological metagenomes</taxon>
    </lineage>
</organism>
<dbReference type="EMBL" id="VSSQ01106981">
    <property type="protein sequence ID" value="MPN46366.1"/>
    <property type="molecule type" value="Genomic_DNA"/>
</dbReference>
<evidence type="ECO:0000259" key="1">
    <source>
        <dbReference type="Pfam" id="PF14534"/>
    </source>
</evidence>
<name>A0A645I651_9ZZZZ</name>
<accession>A0A645I651</accession>
<comment type="caution">
    <text evidence="2">The sequence shown here is derived from an EMBL/GenBank/DDBJ whole genome shotgun (WGS) entry which is preliminary data.</text>
</comment>
<dbReference type="SUPFAM" id="SSF54427">
    <property type="entry name" value="NTF2-like"/>
    <property type="match status" value="1"/>
</dbReference>
<dbReference type="Gene3D" id="3.10.450.50">
    <property type="match status" value="1"/>
</dbReference>
<reference evidence="2" key="1">
    <citation type="submission" date="2019-08" db="EMBL/GenBank/DDBJ databases">
        <authorList>
            <person name="Kucharzyk K."/>
            <person name="Murdoch R.W."/>
            <person name="Higgins S."/>
            <person name="Loffler F."/>
        </authorList>
    </citation>
    <scope>NUCLEOTIDE SEQUENCE</scope>
</reference>
<feature type="domain" description="DUF4440" evidence="1">
    <location>
        <begin position="12"/>
        <end position="113"/>
    </location>
</feature>
<gene>
    <name evidence="2" type="ORF">SDC9_193952</name>
</gene>
<evidence type="ECO:0000313" key="2">
    <source>
        <dbReference type="EMBL" id="MPN46366.1"/>
    </source>
</evidence>
<protein>
    <recommendedName>
        <fullName evidence="1">DUF4440 domain-containing protein</fullName>
    </recommendedName>
</protein>
<dbReference type="Pfam" id="PF14534">
    <property type="entry name" value="DUF4440"/>
    <property type="match status" value="1"/>
</dbReference>
<dbReference type="InterPro" id="IPR032710">
    <property type="entry name" value="NTF2-like_dom_sf"/>
</dbReference>